<dbReference type="CDD" id="cd13970">
    <property type="entry name" value="ABC1_ADCK3"/>
    <property type="match status" value="1"/>
</dbReference>
<dbReference type="AlphaFoldDB" id="A0A8V5GM63"/>
<dbReference type="GO" id="GO:0006744">
    <property type="term" value="P:ubiquinone biosynthetic process"/>
    <property type="evidence" value="ECO:0007669"/>
    <property type="project" value="TreeGrafter"/>
</dbReference>
<keyword evidence="4" id="KW-0547">Nucleotide-binding</keyword>
<comment type="similarity">
    <text evidence="2">Belongs to the protein kinase superfamily. ADCK protein kinase family.</text>
</comment>
<evidence type="ECO:0000256" key="3">
    <source>
        <dbReference type="ARBA" id="ARBA00022679"/>
    </source>
</evidence>
<accession>A0A8V5GM63</accession>
<dbReference type="InterPro" id="IPR034646">
    <property type="entry name" value="ADCK3_dom"/>
</dbReference>
<proteinExistence type="inferred from homology"/>
<evidence type="ECO:0000256" key="5">
    <source>
        <dbReference type="ARBA" id="ARBA00022840"/>
    </source>
</evidence>
<name>A0A8V5GM63_MELUD</name>
<protein>
    <recommendedName>
        <fullName evidence="6">ABC1 atypical kinase-like domain-containing protein</fullName>
    </recommendedName>
</protein>
<dbReference type="InterPro" id="IPR004147">
    <property type="entry name" value="ABC1_dom"/>
</dbReference>
<evidence type="ECO:0000313" key="8">
    <source>
        <dbReference type="Proteomes" id="UP000694405"/>
    </source>
</evidence>
<dbReference type="Proteomes" id="UP000694405">
    <property type="component" value="Chromosome 24"/>
</dbReference>
<feature type="domain" description="ABC1 atypical kinase-like" evidence="6">
    <location>
        <begin position="94"/>
        <end position="335"/>
    </location>
</feature>
<dbReference type="GO" id="GO:0016740">
    <property type="term" value="F:transferase activity"/>
    <property type="evidence" value="ECO:0007669"/>
    <property type="project" value="UniProtKB-KW"/>
</dbReference>
<sequence length="460" mass="50731">MGLNGDQWGLGALPCLSPPPGLALGLGIGALAQAARAKLGGAPLGASSLLAGANGQRLAGALCRTRGAALKLGQMLSMQDPGFLPPDLLQALERLRQGADFMPRWQSTQVLDEELGPGWRDKLLEFQDIPFAAASIGQVHLGMLQDGTRVAIKIQYPGIAQSIRSDVENLLALLRMSSALPKGLFAEKSLEVLQKELEWECDYQREAQCARTFRDLLRDDPFFSVPRVVEELSASRVLTMELGSGIPLDQCRDLAQDVRDEICTQLLRLCLQELFEFRLMQTDPNWANFLYDPPQHKVTLLDFGATRSFDREFTDHYIEVIWAAADGDKEKVLQKSRDLKFLTGFESKAHLSALSAAIFLLAEPFSSSAPFDFGCARTAGGVRALLPPLLRHRLAPPPEASYALHRKLAGAFLCCARLRGRVRCRALFLRMRGRYWEGRTPPGKGRSWSVPWGGKWGGVH</sequence>
<evidence type="ECO:0000256" key="1">
    <source>
        <dbReference type="ARBA" id="ARBA00004749"/>
    </source>
</evidence>
<dbReference type="PANTHER" id="PTHR43851">
    <property type="match status" value="1"/>
</dbReference>
<reference evidence="7" key="3">
    <citation type="submission" date="2025-09" db="UniProtKB">
        <authorList>
            <consortium name="Ensembl"/>
        </authorList>
    </citation>
    <scope>IDENTIFICATION</scope>
</reference>
<reference evidence="7" key="2">
    <citation type="submission" date="2025-08" db="UniProtKB">
        <authorList>
            <consortium name="Ensembl"/>
        </authorList>
    </citation>
    <scope>IDENTIFICATION</scope>
</reference>
<reference evidence="7" key="1">
    <citation type="submission" date="2020-03" db="EMBL/GenBank/DDBJ databases">
        <title>Melopsittacus undulatus (budgerigar) genome, bMelUnd1, maternal haplotype with Z.</title>
        <authorList>
            <person name="Gedman G."/>
            <person name="Mountcastle J."/>
            <person name="Haase B."/>
            <person name="Formenti G."/>
            <person name="Wright T."/>
            <person name="Apodaca J."/>
            <person name="Pelan S."/>
            <person name="Chow W."/>
            <person name="Rhie A."/>
            <person name="Howe K."/>
            <person name="Fedrigo O."/>
            <person name="Jarvis E.D."/>
        </authorList>
    </citation>
    <scope>NUCLEOTIDE SEQUENCE [LARGE SCALE GENOMIC DNA]</scope>
</reference>
<keyword evidence="3" id="KW-0808">Transferase</keyword>
<evidence type="ECO:0000256" key="4">
    <source>
        <dbReference type="ARBA" id="ARBA00022741"/>
    </source>
</evidence>
<gene>
    <name evidence="7" type="primary">LOC101879728</name>
</gene>
<comment type="pathway">
    <text evidence="1">Cofactor biosynthesis; ubiquinone biosynthesis.</text>
</comment>
<dbReference type="GO" id="GO:0005524">
    <property type="term" value="F:ATP binding"/>
    <property type="evidence" value="ECO:0007669"/>
    <property type="project" value="UniProtKB-KW"/>
</dbReference>
<evidence type="ECO:0000256" key="2">
    <source>
        <dbReference type="ARBA" id="ARBA00009670"/>
    </source>
</evidence>
<dbReference type="Ensembl" id="ENSMUNT00000035475.1">
    <property type="protein sequence ID" value="ENSMUNP00000027642.1"/>
    <property type="gene ID" value="ENSMUNG00000018084.1"/>
</dbReference>
<dbReference type="SUPFAM" id="SSF56112">
    <property type="entry name" value="Protein kinase-like (PK-like)"/>
    <property type="match status" value="1"/>
</dbReference>
<dbReference type="InterPro" id="IPR011009">
    <property type="entry name" value="Kinase-like_dom_sf"/>
</dbReference>
<dbReference type="PANTHER" id="PTHR43851:SF4">
    <property type="entry name" value="ATYPICAL KINASE COQ8B, MITOCHONDRIAL"/>
    <property type="match status" value="1"/>
</dbReference>
<organism evidence="7 8">
    <name type="scientific">Melopsittacus undulatus</name>
    <name type="common">Budgerigar</name>
    <name type="synonym">Psittacus undulatus</name>
    <dbReference type="NCBI Taxonomy" id="13146"/>
    <lineage>
        <taxon>Eukaryota</taxon>
        <taxon>Metazoa</taxon>
        <taxon>Chordata</taxon>
        <taxon>Craniata</taxon>
        <taxon>Vertebrata</taxon>
        <taxon>Euteleostomi</taxon>
        <taxon>Archelosauria</taxon>
        <taxon>Archosauria</taxon>
        <taxon>Dinosauria</taxon>
        <taxon>Saurischia</taxon>
        <taxon>Theropoda</taxon>
        <taxon>Coelurosauria</taxon>
        <taxon>Aves</taxon>
        <taxon>Neognathae</taxon>
        <taxon>Neoaves</taxon>
        <taxon>Telluraves</taxon>
        <taxon>Australaves</taxon>
        <taxon>Psittaciformes</taxon>
        <taxon>Psittaculidae</taxon>
        <taxon>Melopsittacus</taxon>
    </lineage>
</organism>
<dbReference type="InterPro" id="IPR051409">
    <property type="entry name" value="Atypical_kinase_ADCK"/>
</dbReference>
<evidence type="ECO:0000313" key="7">
    <source>
        <dbReference type="Ensembl" id="ENSMUNP00000027642.1"/>
    </source>
</evidence>
<evidence type="ECO:0000259" key="6">
    <source>
        <dbReference type="Pfam" id="PF03109"/>
    </source>
</evidence>
<keyword evidence="8" id="KW-1185">Reference proteome</keyword>
<keyword evidence="5" id="KW-0067">ATP-binding</keyword>
<dbReference type="Pfam" id="PF03109">
    <property type="entry name" value="ABC1"/>
    <property type="match status" value="1"/>
</dbReference>